<dbReference type="InterPro" id="IPR019557">
    <property type="entry name" value="AminoTfrase-like_pln_mobile"/>
</dbReference>
<reference evidence="4" key="1">
    <citation type="journal article" date="2016" name="G3 (Bethesda)">
        <title>First Draft Assembly and Annotation of the Genome of a California Endemic Oak Quercus lobata Nee (Fagaceae).</title>
        <authorList>
            <person name="Sork V.L."/>
            <person name="Fitz-Gibbon S.T."/>
            <person name="Puiu D."/>
            <person name="Crepeau M."/>
            <person name="Gugger P.F."/>
            <person name="Sherman R."/>
            <person name="Stevens K."/>
            <person name="Langley C.H."/>
            <person name="Pellegrini M."/>
            <person name="Salzberg S.L."/>
        </authorList>
    </citation>
    <scope>NUCLEOTIDE SEQUENCE [LARGE SCALE GENOMIC DNA]</scope>
    <source>
        <strain evidence="4">cv. SW786</strain>
    </source>
</reference>
<dbReference type="GO" id="GO:0010073">
    <property type="term" value="P:meristem maintenance"/>
    <property type="evidence" value="ECO:0007669"/>
    <property type="project" value="InterPro"/>
</dbReference>
<dbReference type="InterPro" id="IPR044824">
    <property type="entry name" value="MAIN-like"/>
</dbReference>
<dbReference type="OMA" id="FILRIMG"/>
<evidence type="ECO:0000313" key="4">
    <source>
        <dbReference type="Proteomes" id="UP000594261"/>
    </source>
</evidence>
<dbReference type="Proteomes" id="UP000594261">
    <property type="component" value="Chromosome 2"/>
</dbReference>
<keyword evidence="4" id="KW-1185">Reference proteome</keyword>
<dbReference type="PANTHER" id="PTHR46033">
    <property type="entry name" value="PROTEIN MAIN-LIKE 2"/>
    <property type="match status" value="1"/>
</dbReference>
<accession>A0A7N2QZ36</accession>
<feature type="signal peptide" evidence="1">
    <location>
        <begin position="1"/>
        <end position="17"/>
    </location>
</feature>
<evidence type="ECO:0000259" key="2">
    <source>
        <dbReference type="Pfam" id="PF10536"/>
    </source>
</evidence>
<feature type="domain" description="Aminotransferase-like plant mobile" evidence="2">
    <location>
        <begin position="45"/>
        <end position="124"/>
    </location>
</feature>
<sequence>MSLMLNLILSAIEVVPGVLNCRRRSCKLPEHGLDPRIARYITEAGFEGLFKVPNLEVDHALITALVERWRPETHTFHLPHGEMSITLQDIEVMLGVPVDGLPITGAVKMDWPTLCLELLGHRPPDPIPHPHENTSILAGARLRFTWLDALFSDRVSVLPLQFLNPISNAKRYSWGSGALAWLYRHLCKASESKAKQIGGAVMLVQLWAYSRFPLICPVMRLPLPPVEAGPLANRYVI</sequence>
<dbReference type="PANTHER" id="PTHR46033:SF8">
    <property type="entry name" value="PROTEIN MAINTENANCE OF MERISTEMS-LIKE"/>
    <property type="match status" value="1"/>
</dbReference>
<dbReference type="InParanoid" id="A0A7N2QZ36"/>
<evidence type="ECO:0000256" key="1">
    <source>
        <dbReference type="SAM" id="SignalP"/>
    </source>
</evidence>
<dbReference type="EnsemblPlants" id="QL02p039861:mrna">
    <property type="protein sequence ID" value="QL02p039861:mrna"/>
    <property type="gene ID" value="QL02p039861"/>
</dbReference>
<dbReference type="AlphaFoldDB" id="A0A7N2QZ36"/>
<keyword evidence="1" id="KW-0732">Signal</keyword>
<dbReference type="Gramene" id="QL02p039861:mrna">
    <property type="protein sequence ID" value="QL02p039861:mrna"/>
    <property type="gene ID" value="QL02p039861"/>
</dbReference>
<proteinExistence type="predicted"/>
<feature type="chain" id="PRO_5029598220" description="Aminotransferase-like plant mobile domain-containing protein" evidence="1">
    <location>
        <begin position="18"/>
        <end position="237"/>
    </location>
</feature>
<feature type="domain" description="Aminotransferase-like plant mobile" evidence="2">
    <location>
        <begin position="153"/>
        <end position="218"/>
    </location>
</feature>
<name>A0A7N2QZ36_QUELO</name>
<reference evidence="3" key="2">
    <citation type="submission" date="2021-01" db="UniProtKB">
        <authorList>
            <consortium name="EnsemblPlants"/>
        </authorList>
    </citation>
    <scope>IDENTIFICATION</scope>
</reference>
<evidence type="ECO:0000313" key="3">
    <source>
        <dbReference type="EnsemblPlants" id="QL02p039861:mrna"/>
    </source>
</evidence>
<dbReference type="Pfam" id="PF10536">
    <property type="entry name" value="PMD"/>
    <property type="match status" value="2"/>
</dbReference>
<organism evidence="3 4">
    <name type="scientific">Quercus lobata</name>
    <name type="common">Valley oak</name>
    <dbReference type="NCBI Taxonomy" id="97700"/>
    <lineage>
        <taxon>Eukaryota</taxon>
        <taxon>Viridiplantae</taxon>
        <taxon>Streptophyta</taxon>
        <taxon>Embryophyta</taxon>
        <taxon>Tracheophyta</taxon>
        <taxon>Spermatophyta</taxon>
        <taxon>Magnoliopsida</taxon>
        <taxon>eudicotyledons</taxon>
        <taxon>Gunneridae</taxon>
        <taxon>Pentapetalae</taxon>
        <taxon>rosids</taxon>
        <taxon>fabids</taxon>
        <taxon>Fagales</taxon>
        <taxon>Fagaceae</taxon>
        <taxon>Quercus</taxon>
    </lineage>
</organism>
<protein>
    <recommendedName>
        <fullName evidence="2">Aminotransferase-like plant mobile domain-containing protein</fullName>
    </recommendedName>
</protein>